<evidence type="ECO:0000256" key="1">
    <source>
        <dbReference type="ARBA" id="ARBA00004241"/>
    </source>
</evidence>
<evidence type="ECO:0000313" key="15">
    <source>
        <dbReference type="Proteomes" id="UP000308167"/>
    </source>
</evidence>
<gene>
    <name evidence="14" type="ORF">SAMEA1410922_01988</name>
</gene>
<evidence type="ECO:0000256" key="4">
    <source>
        <dbReference type="ARBA" id="ARBA00022448"/>
    </source>
</evidence>
<evidence type="ECO:0000256" key="8">
    <source>
        <dbReference type="ARBA" id="ARBA00022927"/>
    </source>
</evidence>
<accession>A0ABY6TLU9</accession>
<dbReference type="InterPro" id="IPR045584">
    <property type="entry name" value="Pilin-like"/>
</dbReference>
<proteinExistence type="inferred from homology"/>
<evidence type="ECO:0000256" key="7">
    <source>
        <dbReference type="ARBA" id="ARBA00022729"/>
    </source>
</evidence>
<feature type="chain" id="PRO_5045543773" evidence="11">
    <location>
        <begin position="49"/>
        <end position="840"/>
    </location>
</feature>
<evidence type="ECO:0000256" key="3">
    <source>
        <dbReference type="ARBA" id="ARBA00005848"/>
    </source>
</evidence>
<comment type="caution">
    <text evidence="14">The sequence shown here is derived from an EMBL/GenBank/DDBJ whole genome shotgun (WGS) entry which is preliminary data.</text>
</comment>
<evidence type="ECO:0000256" key="5">
    <source>
        <dbReference type="ARBA" id="ARBA00022452"/>
    </source>
</evidence>
<keyword evidence="10" id="KW-0998">Cell outer membrane</keyword>
<evidence type="ECO:0000256" key="6">
    <source>
        <dbReference type="ARBA" id="ARBA00022692"/>
    </source>
</evidence>
<dbReference type="SUPFAM" id="SSF101967">
    <property type="entry name" value="Adhesin YadA, collagen-binding domain"/>
    <property type="match status" value="3"/>
</dbReference>
<sequence length="840" mass="88797">MNKKYMVKRNAHGQAVVVSELAKSKGKLSSVAKVVGLAILGLSSSAFAETTNEITTYGQGATAQTGGTAVGVNAKADTNGTAIGQQATASNNATANGYVSAALANDTIAIGVNSGAVGDGLGKETFTHLKEIDQKITEYSKETPPVDPLKAVAPTLRPVEGSILANPFKETSGYVWSLGSDGVFEQVTFILGNVNSFDINEQIRNDASSVYKNFYEPIKDQLKFNTEEKMRAVTLDSMKALYQSFVDSKSSTVNDFTSEYVTNIQTKLAEYENQNSALYEALLTVYQTKNPNSLTETQAQLIVDNEALSVEITKLLTQKEYGEYYSKELDRVTNYSLNSFHDDRGEKPYDETVAINMYNQIEAALTSYDTALAEYNAKVAAYDEAVKTREITEAERVVKLEEAIKELNDKATELGLGDGYTSLSQVLGSLEGRAIAIGNQAYVSGNEAVGVGYGNTVTGSRSNVVGTHNNVTTANNNVMGNDNTVTVSEGNVLVGNNITFAQGVTTSDNIALGSNTVISAPFPTTSVDIQGATYSFAGKNPTSVLSIGSEGNERQIQNVAAGRVTKTSTDAINGSQLYAVVEAVNALQAINFDGIFAADTNTQYAVSAKLGKGLKVDENGAIAATAQPINGGSGVSITTNAQDEAVVNVAGVMTTTDDGKSYARSDLTKAVDIKGDGKNIRTSTAANGDVQVQLADEIQVKNIVIQNGPVINQQGIDAVGTRITHVQDGVAPTDAVNVRQLTQQGNIINQRIDNLADHVKKNKKRTDAGIASTAAMTNIPQVLLAGQSGIGVGIGHRDGQSAIAVGYSRASENAKHSVKFSVGMDTQSKATLGAGYMYNW</sequence>
<dbReference type="GeneID" id="86156354"/>
<dbReference type="Gene3D" id="2.10.25.20">
    <property type="entry name" value="reovirus attachment protein sigma1, domain 1"/>
    <property type="match status" value="1"/>
</dbReference>
<keyword evidence="6" id="KW-0812">Transmembrane</keyword>
<keyword evidence="4" id="KW-0813">Transport</keyword>
<evidence type="ECO:0000256" key="2">
    <source>
        <dbReference type="ARBA" id="ARBA00004442"/>
    </source>
</evidence>
<keyword evidence="8" id="KW-0653">Protein transport</keyword>
<dbReference type="SUPFAM" id="SSF54523">
    <property type="entry name" value="Pili subunits"/>
    <property type="match status" value="1"/>
</dbReference>
<evidence type="ECO:0000259" key="12">
    <source>
        <dbReference type="Pfam" id="PF03895"/>
    </source>
</evidence>
<dbReference type="Gene3D" id="3.30.1300.30">
    <property type="entry name" value="GSPII I/J protein-like"/>
    <property type="match status" value="1"/>
</dbReference>
<dbReference type="Pfam" id="PF03895">
    <property type="entry name" value="YadA_anchor"/>
    <property type="match status" value="1"/>
</dbReference>
<protein>
    <submittedName>
        <fullName evidence="14">YadA domain-containing protein</fullName>
    </submittedName>
</protein>
<keyword evidence="15" id="KW-1185">Reference proteome</keyword>
<feature type="domain" description="Trimeric autotransporter adhesin YadA-like stalk" evidence="13">
    <location>
        <begin position="722"/>
        <end position="762"/>
    </location>
</feature>
<evidence type="ECO:0000256" key="10">
    <source>
        <dbReference type="ARBA" id="ARBA00023237"/>
    </source>
</evidence>
<reference evidence="14 15" key="1">
    <citation type="submission" date="2019-05" db="EMBL/GenBank/DDBJ databases">
        <authorList>
            <consortium name="Pathogen Informatics"/>
        </authorList>
    </citation>
    <scope>NUCLEOTIDE SEQUENCE [LARGE SCALE GENOMIC DNA]</scope>
    <source>
        <strain evidence="14 15">NM319</strain>
    </source>
</reference>
<keyword evidence="5" id="KW-1134">Transmembrane beta strand</keyword>
<organism evidence="14 15">
    <name type="scientific">Actinobacillus porcinus</name>
    <dbReference type="NCBI Taxonomy" id="51048"/>
    <lineage>
        <taxon>Bacteria</taxon>
        <taxon>Pseudomonadati</taxon>
        <taxon>Pseudomonadota</taxon>
        <taxon>Gammaproteobacteria</taxon>
        <taxon>Pasteurellales</taxon>
        <taxon>Pasteurellaceae</taxon>
        <taxon>Actinobacillus</taxon>
    </lineage>
</organism>
<feature type="signal peptide" evidence="11">
    <location>
        <begin position="1"/>
        <end position="48"/>
    </location>
</feature>
<evidence type="ECO:0000256" key="11">
    <source>
        <dbReference type="SAM" id="SignalP"/>
    </source>
</evidence>
<comment type="subcellular location">
    <subcellularLocation>
        <location evidence="2">Cell outer membrane</location>
    </subcellularLocation>
    <subcellularLocation>
        <location evidence="1">Cell surface</location>
    </subcellularLocation>
</comment>
<evidence type="ECO:0000256" key="9">
    <source>
        <dbReference type="ARBA" id="ARBA00023136"/>
    </source>
</evidence>
<dbReference type="Gene3D" id="2.150.10.10">
    <property type="entry name" value="Serralysin-like metalloprotease, C-terminal"/>
    <property type="match status" value="2"/>
</dbReference>
<evidence type="ECO:0000313" key="14">
    <source>
        <dbReference type="EMBL" id="VTU09374.1"/>
    </source>
</evidence>
<dbReference type="InterPro" id="IPR011049">
    <property type="entry name" value="Serralysin-like_metalloprot_C"/>
</dbReference>
<name>A0ABY6TLU9_9PAST</name>
<dbReference type="Proteomes" id="UP000308167">
    <property type="component" value="Unassembled WGS sequence"/>
</dbReference>
<evidence type="ECO:0000259" key="13">
    <source>
        <dbReference type="Pfam" id="PF05662"/>
    </source>
</evidence>
<dbReference type="InterPro" id="IPR005594">
    <property type="entry name" value="YadA_C"/>
</dbReference>
<comment type="similarity">
    <text evidence="3">Belongs to the autotransporter-2 (AT-2) (TC 1.B.40) family.</text>
</comment>
<keyword evidence="7 11" id="KW-0732">Signal</keyword>
<keyword evidence="9" id="KW-0472">Membrane</keyword>
<dbReference type="InterPro" id="IPR008635">
    <property type="entry name" value="Coiled_stalk_dom"/>
</dbReference>
<dbReference type="EMBL" id="CABFKI010000015">
    <property type="protein sequence ID" value="VTU09374.1"/>
    <property type="molecule type" value="Genomic_DNA"/>
</dbReference>
<feature type="domain" description="Trimeric autotransporter adhesin YadA-like C-terminal membrane anchor" evidence="12">
    <location>
        <begin position="780"/>
        <end position="840"/>
    </location>
</feature>
<dbReference type="Pfam" id="PF05662">
    <property type="entry name" value="YadA_stalk"/>
    <property type="match status" value="2"/>
</dbReference>
<dbReference type="RefSeq" id="WP_135710980.1">
    <property type="nucleotide sequence ID" value="NZ_CABFKI010000015.1"/>
</dbReference>
<feature type="domain" description="Trimeric autotransporter adhesin YadA-like stalk" evidence="13">
    <location>
        <begin position="555"/>
        <end position="586"/>
    </location>
</feature>